<proteinExistence type="predicted"/>
<accession>A0A451ADU0</accession>
<protein>
    <submittedName>
        <fullName evidence="1">Uncharacterized protein</fullName>
    </submittedName>
</protein>
<reference evidence="1" key="1">
    <citation type="submission" date="2019-02" db="EMBL/GenBank/DDBJ databases">
        <authorList>
            <person name="Gruber-Vodicka R. H."/>
            <person name="Seah K. B. B."/>
        </authorList>
    </citation>
    <scope>NUCLEOTIDE SEQUENCE</scope>
    <source>
        <strain evidence="1">BECK_BY1</strain>
    </source>
</reference>
<sequence>MPLKVRSLVINSLYSFTLALGDLGEKLPVEQAEAAARRLVDVMGDTGYIWPLNRLGAALRDLGKRLPQERALSVAKHLLDVGGKDEATRSEPFSGYIFLSTSAGLGMSLGTELAEAVAQNLVAIMGQLTDTYNLEEIVSTLVGLGEQLPEEYAEAAARCLMAVMNPKVADADLGEIISVLNHLGEQLSVKLADAALLRLVEVIDGRGVWFPSAFVSPLGNLSHRLSANGAETAARRLMKIMDNKDKWQHDNLGLILLSIGERLPTNQSEEIVRRLLEKGGIAANPNKFTMFAEALARLPLLPNLDAMDSATDLLQSPVAYNHKHFDKTRSNLLRYYSRLAGLEESQRFKTTDDFVAWARVHRPDLDLTRPPRNPFLADDSPPTVSTTVGRNLHFMRPSTL</sequence>
<dbReference type="EMBL" id="CAADFX010000251">
    <property type="protein sequence ID" value="VFK64227.1"/>
    <property type="molecule type" value="Genomic_DNA"/>
</dbReference>
<gene>
    <name evidence="1" type="ORF">BECKTUN1418D_GA0071000_12511</name>
</gene>
<name>A0A451ADU0_9GAMM</name>
<evidence type="ECO:0000313" key="1">
    <source>
        <dbReference type="EMBL" id="VFK64227.1"/>
    </source>
</evidence>
<dbReference type="AlphaFoldDB" id="A0A451ADU0"/>
<organism evidence="1">
    <name type="scientific">Candidatus Kentrum sp. TUN</name>
    <dbReference type="NCBI Taxonomy" id="2126343"/>
    <lineage>
        <taxon>Bacteria</taxon>
        <taxon>Pseudomonadati</taxon>
        <taxon>Pseudomonadota</taxon>
        <taxon>Gammaproteobacteria</taxon>
        <taxon>Candidatus Kentrum</taxon>
    </lineage>
</organism>